<organism evidence="1 2">
    <name type="scientific">Ancylostoma ceylanicum</name>
    <dbReference type="NCBI Taxonomy" id="53326"/>
    <lineage>
        <taxon>Eukaryota</taxon>
        <taxon>Metazoa</taxon>
        <taxon>Ecdysozoa</taxon>
        <taxon>Nematoda</taxon>
        <taxon>Chromadorea</taxon>
        <taxon>Rhabditida</taxon>
        <taxon>Rhabditina</taxon>
        <taxon>Rhabditomorpha</taxon>
        <taxon>Strongyloidea</taxon>
        <taxon>Ancylostomatidae</taxon>
        <taxon>Ancylostomatinae</taxon>
        <taxon>Ancylostoma</taxon>
    </lineage>
</organism>
<dbReference type="EMBL" id="JARK01001477">
    <property type="protein sequence ID" value="EYB97454.1"/>
    <property type="molecule type" value="Genomic_DNA"/>
</dbReference>
<evidence type="ECO:0000313" key="1">
    <source>
        <dbReference type="EMBL" id="EYB97454.1"/>
    </source>
</evidence>
<dbReference type="Proteomes" id="UP000024635">
    <property type="component" value="Unassembled WGS sequence"/>
</dbReference>
<proteinExistence type="predicted"/>
<comment type="caution">
    <text evidence="1">The sequence shown here is derived from an EMBL/GenBank/DDBJ whole genome shotgun (WGS) entry which is preliminary data.</text>
</comment>
<keyword evidence="2" id="KW-1185">Reference proteome</keyword>
<gene>
    <name evidence="1" type="primary">Acey_s0141.g2280</name>
    <name evidence="1" type="ORF">Y032_0141g2280</name>
</gene>
<protein>
    <submittedName>
        <fullName evidence="1">Uncharacterized protein</fullName>
    </submittedName>
</protein>
<name>A0A016T4D2_9BILA</name>
<evidence type="ECO:0000313" key="2">
    <source>
        <dbReference type="Proteomes" id="UP000024635"/>
    </source>
</evidence>
<reference evidence="2" key="1">
    <citation type="journal article" date="2015" name="Nat. Genet.">
        <title>The genome and transcriptome of the zoonotic hookworm Ancylostoma ceylanicum identify infection-specific gene families.</title>
        <authorList>
            <person name="Schwarz E.M."/>
            <person name="Hu Y."/>
            <person name="Antoshechkin I."/>
            <person name="Miller M.M."/>
            <person name="Sternberg P.W."/>
            <person name="Aroian R.V."/>
        </authorList>
    </citation>
    <scope>NUCLEOTIDE SEQUENCE</scope>
    <source>
        <strain evidence="2">HY135</strain>
    </source>
</reference>
<accession>A0A016T4D2</accession>
<dbReference type="AlphaFoldDB" id="A0A016T4D2"/>
<sequence length="66" mass="7241">MRVRGLDTFSSTSNLFHESAAKLLSWSPRNKRQLKRTAEHGFTQPPRDPGARLLRGARAGILPAGG</sequence>